<gene>
    <name evidence="1" type="ORF">HUJ06_011022</name>
</gene>
<proteinExistence type="predicted"/>
<sequence length="50" mass="5490">MLHFPTVEMKVELGLCVHDAGGTEEAFSVNHTGEIWLHGPSVMKGKRQKG</sequence>
<reference evidence="1 2" key="1">
    <citation type="journal article" date="2020" name="Mol. Biol. Evol.">
        <title>Distinct Expression and Methylation Patterns for Genes with Different Fates following a Single Whole-Genome Duplication in Flowering Plants.</title>
        <authorList>
            <person name="Shi T."/>
            <person name="Rahmani R.S."/>
            <person name="Gugger P.F."/>
            <person name="Wang M."/>
            <person name="Li H."/>
            <person name="Zhang Y."/>
            <person name="Li Z."/>
            <person name="Wang Q."/>
            <person name="Van de Peer Y."/>
            <person name="Marchal K."/>
            <person name="Chen J."/>
        </authorList>
    </citation>
    <scope>NUCLEOTIDE SEQUENCE [LARGE SCALE GENOMIC DNA]</scope>
    <source>
        <tissue evidence="1">Leaf</tissue>
    </source>
</reference>
<organism evidence="1 2">
    <name type="scientific">Nelumbo nucifera</name>
    <name type="common">Sacred lotus</name>
    <dbReference type="NCBI Taxonomy" id="4432"/>
    <lineage>
        <taxon>Eukaryota</taxon>
        <taxon>Viridiplantae</taxon>
        <taxon>Streptophyta</taxon>
        <taxon>Embryophyta</taxon>
        <taxon>Tracheophyta</taxon>
        <taxon>Spermatophyta</taxon>
        <taxon>Magnoliopsida</taxon>
        <taxon>Proteales</taxon>
        <taxon>Nelumbonaceae</taxon>
        <taxon>Nelumbo</taxon>
    </lineage>
</organism>
<dbReference type="Proteomes" id="UP000607653">
    <property type="component" value="Unassembled WGS sequence"/>
</dbReference>
<dbReference type="EMBL" id="DUZY01000003">
    <property type="protein sequence ID" value="DAD32171.1"/>
    <property type="molecule type" value="Genomic_DNA"/>
</dbReference>
<comment type="caution">
    <text evidence="1">The sequence shown here is derived from an EMBL/GenBank/DDBJ whole genome shotgun (WGS) entry which is preliminary data.</text>
</comment>
<keyword evidence="2" id="KW-1185">Reference proteome</keyword>
<evidence type="ECO:0000313" key="2">
    <source>
        <dbReference type="Proteomes" id="UP000607653"/>
    </source>
</evidence>
<evidence type="ECO:0000313" key="1">
    <source>
        <dbReference type="EMBL" id="DAD32171.1"/>
    </source>
</evidence>
<accession>A0A822YKS3</accession>
<dbReference type="AlphaFoldDB" id="A0A822YKS3"/>
<name>A0A822YKS3_NELNU</name>
<protein>
    <submittedName>
        <fullName evidence="1">Uncharacterized protein</fullName>
    </submittedName>
</protein>